<dbReference type="GO" id="GO:0016491">
    <property type="term" value="F:oxidoreductase activity"/>
    <property type="evidence" value="ECO:0007669"/>
    <property type="project" value="UniProtKB-KW"/>
</dbReference>
<gene>
    <name evidence="3" type="ORF">EOD41_15320</name>
</gene>
<dbReference type="Pfam" id="PF09859">
    <property type="entry name" value="Oxygenase-NA"/>
    <property type="match status" value="1"/>
</dbReference>
<dbReference type="Proteomes" id="UP000282759">
    <property type="component" value="Unassembled WGS sequence"/>
</dbReference>
<evidence type="ECO:0000313" key="4">
    <source>
        <dbReference type="Proteomes" id="UP000282759"/>
    </source>
</evidence>
<accession>A0A3S3TFN1</accession>
<reference evidence="3 4" key="1">
    <citation type="submission" date="2019-01" db="EMBL/GenBank/DDBJ databases">
        <authorList>
            <person name="Chen W.-M."/>
        </authorList>
    </citation>
    <scope>NUCLEOTIDE SEQUENCE [LARGE SCALE GENOMIC DNA]</scope>
    <source>
        <strain evidence="3 4">YBJ-36</strain>
    </source>
</reference>
<dbReference type="InterPro" id="IPR005123">
    <property type="entry name" value="Oxoglu/Fe-dep_dioxygenase_dom"/>
</dbReference>
<dbReference type="InterPro" id="IPR018655">
    <property type="entry name" value="DUF2086"/>
</dbReference>
<dbReference type="GO" id="GO:0046872">
    <property type="term" value="F:metal ion binding"/>
    <property type="evidence" value="ECO:0007669"/>
    <property type="project" value="UniProtKB-KW"/>
</dbReference>
<dbReference type="AlphaFoldDB" id="A0A3S3TFN1"/>
<evidence type="ECO:0000259" key="2">
    <source>
        <dbReference type="PROSITE" id="PS51471"/>
    </source>
</evidence>
<feature type="domain" description="Fe2OG dioxygenase" evidence="2">
    <location>
        <begin position="122"/>
        <end position="235"/>
    </location>
</feature>
<keyword evidence="1" id="KW-0479">Metal-binding</keyword>
<keyword evidence="1" id="KW-0408">Iron</keyword>
<dbReference type="PROSITE" id="PS51471">
    <property type="entry name" value="FE2OG_OXY"/>
    <property type="match status" value="1"/>
</dbReference>
<dbReference type="Gene3D" id="2.60.120.620">
    <property type="entry name" value="q2cbj1_9rhob like domain"/>
    <property type="match status" value="1"/>
</dbReference>
<dbReference type="OrthoDB" id="9781972at2"/>
<organism evidence="3 4">
    <name type="scientific">Mucilaginibacter limnophilus</name>
    <dbReference type="NCBI Taxonomy" id="1932778"/>
    <lineage>
        <taxon>Bacteria</taxon>
        <taxon>Pseudomonadati</taxon>
        <taxon>Bacteroidota</taxon>
        <taxon>Sphingobacteriia</taxon>
        <taxon>Sphingobacteriales</taxon>
        <taxon>Sphingobacteriaceae</taxon>
        <taxon>Mucilaginibacter</taxon>
    </lineage>
</organism>
<protein>
    <submittedName>
        <fullName evidence="3">Prolyl 4-hydroxylase subunit alpha</fullName>
    </submittedName>
</protein>
<dbReference type="EMBL" id="SACK01000007">
    <property type="protein sequence ID" value="RVT99952.1"/>
    <property type="molecule type" value="Genomic_DNA"/>
</dbReference>
<proteinExistence type="inferred from homology"/>
<sequence>MMNIQQKINGINKDDLAADLNRTGYALVKGLLTAEECDRLIGDYKTESLYRKTVIMERHQYGLGEYKYFDYPLPDVIQQLRESIYPLLAPVANNWMKVLNIEKQFPEQHKELIEHCHKAGQVKPTPLILQYGQSGYNALHQDLYGDVFFPMQAVVLLSEAGSDFTGGEFVLVEQRPRAQSKAMVVNFAKGDLLVFTTNFRPVQGSRGYHRVNMRHGVSEVTSGSRYTLGVIFHDAK</sequence>
<keyword evidence="1" id="KW-0560">Oxidoreductase</keyword>
<keyword evidence="4" id="KW-1185">Reference proteome</keyword>
<evidence type="ECO:0000313" key="3">
    <source>
        <dbReference type="EMBL" id="RVT99952.1"/>
    </source>
</evidence>
<name>A0A3S3TFN1_9SPHI</name>
<evidence type="ECO:0000256" key="1">
    <source>
        <dbReference type="RuleBase" id="RU003682"/>
    </source>
</evidence>
<comment type="similarity">
    <text evidence="1">Belongs to the iron/ascorbate-dependent oxidoreductase family.</text>
</comment>
<comment type="caution">
    <text evidence="3">The sequence shown here is derived from an EMBL/GenBank/DDBJ whole genome shotgun (WGS) entry which is preliminary data.</text>
</comment>